<proteinExistence type="predicted"/>
<accession>A0A9Q9HLG9</accession>
<dbReference type="RefSeq" id="WP_259971735.1">
    <property type="nucleotide sequence ID" value="NZ_CP081070.1"/>
</dbReference>
<evidence type="ECO:0000313" key="1">
    <source>
        <dbReference type="EMBL" id="UWQ54430.1"/>
    </source>
</evidence>
<reference evidence="1" key="1">
    <citation type="submission" date="2021-08" db="EMBL/GenBank/DDBJ databases">
        <authorList>
            <person name="Nwanade C."/>
            <person name="Wang M."/>
            <person name="Masoudi A."/>
            <person name="Yu Z."/>
            <person name="Liu J."/>
        </authorList>
    </citation>
    <scope>NUCLEOTIDE SEQUENCE</scope>
    <source>
        <strain evidence="1">S122</strain>
    </source>
</reference>
<organism evidence="1 2">
    <name type="scientific">Leisingera caerulea</name>
    <name type="common">Phaeobacter caeruleus</name>
    <dbReference type="NCBI Taxonomy" id="506591"/>
    <lineage>
        <taxon>Bacteria</taxon>
        <taxon>Pseudomonadati</taxon>
        <taxon>Pseudomonadota</taxon>
        <taxon>Alphaproteobacteria</taxon>
        <taxon>Rhodobacterales</taxon>
        <taxon>Roseobacteraceae</taxon>
        <taxon>Leisingera</taxon>
    </lineage>
</organism>
<dbReference type="KEGG" id="lcae:K3721_02515"/>
<dbReference type="EMBL" id="CP081070">
    <property type="protein sequence ID" value="UWQ54430.1"/>
    <property type="molecule type" value="Genomic_DNA"/>
</dbReference>
<dbReference type="AlphaFoldDB" id="A0A9Q9HLG9"/>
<sequence>MGQCFQPEMGQVTAVQAAEPSDAEILAAVRRVLTAEEVEHPGVAQASAGRSWFAGRLPGADHPVKPSLAARLLGRLRG</sequence>
<dbReference type="Proteomes" id="UP001058713">
    <property type="component" value="Chromosome"/>
</dbReference>
<protein>
    <submittedName>
        <fullName evidence="1">Uncharacterized protein</fullName>
    </submittedName>
</protein>
<evidence type="ECO:0000313" key="2">
    <source>
        <dbReference type="Proteomes" id="UP001058713"/>
    </source>
</evidence>
<gene>
    <name evidence="1" type="ORF">K3721_02515</name>
</gene>
<name>A0A9Q9HLG9_LEICA</name>